<proteinExistence type="predicted"/>
<dbReference type="GeneID" id="56269177"/>
<evidence type="ECO:0000313" key="1">
    <source>
        <dbReference type="EMBL" id="AMJ80738.1"/>
    </source>
</evidence>
<geneLocation type="plasmid" evidence="1 2">
    <name>pAMEDUM8_300</name>
</geneLocation>
<sequence length="164" mass="18228">MFTESLELNFEENVPFDTTEEIIGFKGRRYELGDSIRGYRDLSSKNSELFSIQAKGGKLSGKVLDHSVSVRIDNAVFNVRAGGQARARKEKRRNVHAFVEGTLSKVLKGEKASLSSEWVEVTYNPFHTDTFIEKTTGRAVVSADIAILQTGSVFCRGLIYQSAT</sequence>
<organism evidence="1 2">
    <name type="scientific">Alteromonas mediterranea</name>
    <dbReference type="NCBI Taxonomy" id="314275"/>
    <lineage>
        <taxon>Bacteria</taxon>
        <taxon>Pseudomonadati</taxon>
        <taxon>Pseudomonadota</taxon>
        <taxon>Gammaproteobacteria</taxon>
        <taxon>Alteromonadales</taxon>
        <taxon>Alteromonadaceae</taxon>
        <taxon>Alteromonas/Salinimonas group</taxon>
        <taxon>Alteromonas</taxon>
    </lineage>
</organism>
<accession>A0AAC9F7U7</accession>
<evidence type="ECO:0000313" key="2">
    <source>
        <dbReference type="Proteomes" id="UP000061468"/>
    </source>
</evidence>
<keyword evidence="1" id="KW-0614">Plasmid</keyword>
<dbReference type="AlphaFoldDB" id="A0AAC9F7U7"/>
<dbReference type="InterPro" id="IPR058002">
    <property type="entry name" value="Gp82"/>
</dbReference>
<protein>
    <submittedName>
        <fullName evidence="1">Uncharacterized protein</fullName>
    </submittedName>
</protein>
<dbReference type="Proteomes" id="UP000061468">
    <property type="component" value="Plasmid pAMEDUM8_300"/>
</dbReference>
<name>A0AAC9F7U7_9ALTE</name>
<reference evidence="1 2" key="1">
    <citation type="submission" date="2015-12" db="EMBL/GenBank/DDBJ databases">
        <title>Intraspecies pangenome expansion in the marine bacterium Alteromonas.</title>
        <authorList>
            <person name="Lopez-Perez M."/>
            <person name="Rodriguez-Valera F."/>
        </authorList>
    </citation>
    <scope>NUCLEOTIDE SEQUENCE [LARGE SCALE GENOMIC DNA]</scope>
    <source>
        <strain evidence="1 2">UM8</strain>
        <plasmid evidence="1 2">pAMEDUM8_300</plasmid>
    </source>
</reference>
<dbReference type="RefSeq" id="WP_020744596.1">
    <property type="nucleotide sequence ID" value="NZ_CAKMLI010000020.1"/>
</dbReference>
<dbReference type="Pfam" id="PF25735">
    <property type="entry name" value="Phage_L5_gp82"/>
    <property type="match status" value="1"/>
</dbReference>
<dbReference type="EMBL" id="CP013929">
    <property type="protein sequence ID" value="AMJ80738.1"/>
    <property type="molecule type" value="Genomic_DNA"/>
</dbReference>
<gene>
    <name evidence="1" type="ORF">AV942_20355</name>
</gene>